<reference evidence="3 4" key="1">
    <citation type="submission" date="2019-01" db="EMBL/GenBank/DDBJ databases">
        <title>Sequencing of cultivated peanut Arachis hypogaea provides insights into genome evolution and oil improvement.</title>
        <authorList>
            <person name="Chen X."/>
        </authorList>
    </citation>
    <scope>NUCLEOTIDE SEQUENCE [LARGE SCALE GENOMIC DNA]</scope>
    <source>
        <strain evidence="4">cv. Fuhuasheng</strain>
        <tissue evidence="3">Leaves</tissue>
    </source>
</reference>
<sequence>MLGSSTQGSGSSIKAPSHGGWVKNAHRDRGGKVPYCLADDLVVVEVDLNEVALDLGAELGVGLGLGAGLGVELSLDPDLGVDLVLFEVDFGLGTGLDVVLGLGAGLGVDLDLGATLGVGLGISLDASLGLVISLGMDLGAGFGWDVSFNWGLGDLGAVLEGPSAVESMGKWVISVLYWKSLQSFGVCNGGMMMVFSCVVLADYDFFDDFCQMATHITFVYHHRGWLKKDADGVLKYNGGLVSIIERVHVDTCNLFLVEGLFLDLGYTRFNEVYWLEPGMDLANGLRVLRRDADVVKMCDAALRNENRVHLYFEHPVDADPEYVDEAEVLANEDVDMPPLEDQQNHDQEPQQNEEEEGYEHTEVERVPLLNEANEQDDPPQHEEQQQEEDEPTLNNGGYDKALPEEAGTENLSNQTEAGTIENEAPNLGDNQQTHVEDHERLSNLEEVDGRGRKRRKKHARPPPSGRDQPAPQNNSDAHAAEEDEDAQQAPEAGQPATGGIVPPRGLQDMSDSEQEMFWEETMDAVEEELTQGHPQSEADEEANMNTSGATTHGEGGRAARSNPARRAPRSKTPSNAAAAVAASTSKERSRVKMPIRRHPLSQPSMRPTSTAPTAQPNVRPIAPGPPATPRPNPPFRPSWIRPVAPSTNAAAGSRVSDSTRTPLVSNETMNGASKATTSRFSKFMPNQST</sequence>
<feature type="compositionally biased region" description="Basic and acidic residues" evidence="1">
    <location>
        <begin position="434"/>
        <end position="450"/>
    </location>
</feature>
<evidence type="ECO:0000256" key="1">
    <source>
        <dbReference type="SAM" id="MobiDB-lite"/>
    </source>
</evidence>
<dbReference type="Proteomes" id="UP000289738">
    <property type="component" value="Chromosome B03"/>
</dbReference>
<dbReference type="Pfam" id="PF26130">
    <property type="entry name" value="PB1-like"/>
    <property type="match status" value="1"/>
</dbReference>
<feature type="compositionally biased region" description="Acidic residues" evidence="1">
    <location>
        <begin position="510"/>
        <end position="529"/>
    </location>
</feature>
<proteinExistence type="predicted"/>
<feature type="compositionally biased region" description="Polar residues" evidence="1">
    <location>
        <begin position="601"/>
        <end position="616"/>
    </location>
</feature>
<dbReference type="InterPro" id="IPR058594">
    <property type="entry name" value="PB1-like_dom_pln"/>
</dbReference>
<feature type="compositionally biased region" description="Polar residues" evidence="1">
    <location>
        <begin position="645"/>
        <end position="689"/>
    </location>
</feature>
<dbReference type="EMBL" id="SDMP01000013">
    <property type="protein sequence ID" value="RYR18505.1"/>
    <property type="molecule type" value="Genomic_DNA"/>
</dbReference>
<gene>
    <name evidence="3" type="ORF">Ahy_B03g063131</name>
</gene>
<feature type="compositionally biased region" description="Basic residues" evidence="1">
    <location>
        <begin position="451"/>
        <end position="460"/>
    </location>
</feature>
<feature type="region of interest" description="Disordered" evidence="1">
    <location>
        <begin position="336"/>
        <end position="361"/>
    </location>
</feature>
<comment type="caution">
    <text evidence="3">The sequence shown here is derived from an EMBL/GenBank/DDBJ whole genome shotgun (WGS) entry which is preliminary data.</text>
</comment>
<name>A0A444ZWA5_ARAHY</name>
<evidence type="ECO:0000259" key="2">
    <source>
        <dbReference type="Pfam" id="PF26130"/>
    </source>
</evidence>
<feature type="region of interest" description="Disordered" evidence="1">
    <location>
        <begin position="373"/>
        <end position="689"/>
    </location>
</feature>
<feature type="domain" description="PB1-like" evidence="2">
    <location>
        <begin position="212"/>
        <end position="314"/>
    </location>
</feature>
<keyword evidence="4" id="KW-1185">Reference proteome</keyword>
<feature type="compositionally biased region" description="Pro residues" evidence="1">
    <location>
        <begin position="622"/>
        <end position="636"/>
    </location>
</feature>
<evidence type="ECO:0000313" key="3">
    <source>
        <dbReference type="EMBL" id="RYR18505.1"/>
    </source>
</evidence>
<organism evidence="3 4">
    <name type="scientific">Arachis hypogaea</name>
    <name type="common">Peanut</name>
    <dbReference type="NCBI Taxonomy" id="3818"/>
    <lineage>
        <taxon>Eukaryota</taxon>
        <taxon>Viridiplantae</taxon>
        <taxon>Streptophyta</taxon>
        <taxon>Embryophyta</taxon>
        <taxon>Tracheophyta</taxon>
        <taxon>Spermatophyta</taxon>
        <taxon>Magnoliopsida</taxon>
        <taxon>eudicotyledons</taxon>
        <taxon>Gunneridae</taxon>
        <taxon>Pentapetalae</taxon>
        <taxon>rosids</taxon>
        <taxon>fabids</taxon>
        <taxon>Fabales</taxon>
        <taxon>Fabaceae</taxon>
        <taxon>Papilionoideae</taxon>
        <taxon>50 kb inversion clade</taxon>
        <taxon>dalbergioids sensu lato</taxon>
        <taxon>Dalbergieae</taxon>
        <taxon>Pterocarpus clade</taxon>
        <taxon>Arachis</taxon>
    </lineage>
</organism>
<evidence type="ECO:0000313" key="4">
    <source>
        <dbReference type="Proteomes" id="UP000289738"/>
    </source>
</evidence>
<protein>
    <recommendedName>
        <fullName evidence="2">PB1-like domain-containing protein</fullName>
    </recommendedName>
</protein>
<dbReference type="AlphaFoldDB" id="A0A444ZWA5"/>
<feature type="compositionally biased region" description="Polar residues" evidence="1">
    <location>
        <begin position="1"/>
        <end position="14"/>
    </location>
</feature>
<feature type="region of interest" description="Disordered" evidence="1">
    <location>
        <begin position="1"/>
        <end position="21"/>
    </location>
</feature>
<accession>A0A444ZWA5</accession>